<accession>A0ABR5AR17</accession>
<keyword evidence="4" id="KW-1003">Cell membrane</keyword>
<dbReference type="PROSITE" id="PS50850">
    <property type="entry name" value="MFS"/>
    <property type="match status" value="1"/>
</dbReference>
<evidence type="ECO:0000256" key="3">
    <source>
        <dbReference type="ARBA" id="ARBA00022448"/>
    </source>
</evidence>
<comment type="caution">
    <text evidence="10">The sequence shown here is derived from an EMBL/GenBank/DDBJ whole genome shotgun (WGS) entry which is preliminary data.</text>
</comment>
<evidence type="ECO:0000313" key="10">
    <source>
        <dbReference type="EMBL" id="KIL75848.1"/>
    </source>
</evidence>
<feature type="transmembrane region" description="Helical" evidence="8">
    <location>
        <begin position="149"/>
        <end position="168"/>
    </location>
</feature>
<dbReference type="SUPFAM" id="SSF103473">
    <property type="entry name" value="MFS general substrate transporter"/>
    <property type="match status" value="1"/>
</dbReference>
<keyword evidence="6 8" id="KW-1133">Transmembrane helix</keyword>
<proteinExistence type="inferred from homology"/>
<dbReference type="InterPro" id="IPR011701">
    <property type="entry name" value="MFS"/>
</dbReference>
<name>A0ABR5AR17_BACBA</name>
<evidence type="ECO:0000256" key="4">
    <source>
        <dbReference type="ARBA" id="ARBA00022475"/>
    </source>
</evidence>
<dbReference type="Pfam" id="PF07690">
    <property type="entry name" value="MFS_1"/>
    <property type="match status" value="1"/>
</dbReference>
<comment type="subcellular location">
    <subcellularLocation>
        <location evidence="1">Cell membrane</location>
        <topology evidence="1">Multi-pass membrane protein</topology>
    </subcellularLocation>
</comment>
<evidence type="ECO:0000256" key="6">
    <source>
        <dbReference type="ARBA" id="ARBA00022989"/>
    </source>
</evidence>
<sequence>MSGMSKEQGSSKRYIQQGTPAFKKANFALFAAAFITFANLYVTQPLLPVFAEEFDVTPAMASLSLSLTTLSLAFGLLIFGSLSEAWGRKNIMSICIVAASVLTAVLAWSPSFELLLALRIVQGVAFAGIPSIAMAYLGEEIEGKSLGVAMGLYISGNTIGGLAGRVLMGTMTDLLSWKAGLVFLGSVSLIACIYFVWALPPSKHFQPQPLALKPLFRSLVSHLKDAVLVPLFLIAFFSMGSFVTVFNYLGFKLAAPPYELSLTIIGWIFLVYLVGTFSSAWFGMLADKHGRPVLLIIGMLLMIAGVLVTLPVPIVYQLLGLVIFTFGFFGAHSVASGSVSQQATHDMAQASSLYLFAYYLGSSIGGSAGGVFWSLFGWHGIVGFAVGLLVVSMLLALRIKRLSKMPA</sequence>
<dbReference type="PANTHER" id="PTHR43271">
    <property type="entry name" value="BLL2771 PROTEIN"/>
    <property type="match status" value="1"/>
</dbReference>
<dbReference type="InterPro" id="IPR020846">
    <property type="entry name" value="MFS_dom"/>
</dbReference>
<gene>
    <name evidence="10" type="ORF">SD77_2688</name>
</gene>
<feature type="transmembrane region" description="Helical" evidence="8">
    <location>
        <begin position="91"/>
        <end position="108"/>
    </location>
</feature>
<feature type="transmembrane region" description="Helical" evidence="8">
    <location>
        <begin position="114"/>
        <end position="137"/>
    </location>
</feature>
<comment type="similarity">
    <text evidence="2">Belongs to the major facilitator superfamily.</text>
</comment>
<evidence type="ECO:0000256" key="7">
    <source>
        <dbReference type="ARBA" id="ARBA00023136"/>
    </source>
</evidence>
<dbReference type="Gene3D" id="1.20.1250.20">
    <property type="entry name" value="MFS general substrate transporter like domains"/>
    <property type="match status" value="1"/>
</dbReference>
<dbReference type="Proteomes" id="UP000031982">
    <property type="component" value="Unassembled WGS sequence"/>
</dbReference>
<dbReference type="PANTHER" id="PTHR43271:SF1">
    <property type="entry name" value="INNER MEMBRANE TRANSPORT PROTEIN YNFM"/>
    <property type="match status" value="1"/>
</dbReference>
<evidence type="ECO:0000256" key="1">
    <source>
        <dbReference type="ARBA" id="ARBA00004651"/>
    </source>
</evidence>
<keyword evidence="11" id="KW-1185">Reference proteome</keyword>
<dbReference type="CDD" id="cd17324">
    <property type="entry name" value="MFS_NepI_like"/>
    <property type="match status" value="1"/>
</dbReference>
<evidence type="ECO:0000256" key="2">
    <source>
        <dbReference type="ARBA" id="ARBA00008335"/>
    </source>
</evidence>
<reference evidence="10 11" key="1">
    <citation type="submission" date="2015-01" db="EMBL/GenBank/DDBJ databases">
        <title>Genome Assembly of Bacillus badius MTCC 1458.</title>
        <authorList>
            <person name="Verma A."/>
            <person name="Khatri I."/>
            <person name="Mual P."/>
            <person name="Subramanian S."/>
            <person name="Krishnamurthi S."/>
        </authorList>
    </citation>
    <scope>NUCLEOTIDE SEQUENCE [LARGE SCALE GENOMIC DNA]</scope>
    <source>
        <strain evidence="10 11">MTCC 1458</strain>
    </source>
</reference>
<feature type="transmembrane region" description="Helical" evidence="8">
    <location>
        <begin position="227"/>
        <end position="249"/>
    </location>
</feature>
<feature type="transmembrane region" description="Helical" evidence="8">
    <location>
        <begin position="378"/>
        <end position="397"/>
    </location>
</feature>
<protein>
    <submittedName>
        <fullName evidence="10">Permeases of the major facilitator superfamily</fullName>
    </submittedName>
</protein>
<evidence type="ECO:0000313" key="11">
    <source>
        <dbReference type="Proteomes" id="UP000031982"/>
    </source>
</evidence>
<feature type="domain" description="Major facilitator superfamily (MFS) profile" evidence="9">
    <location>
        <begin position="25"/>
        <end position="404"/>
    </location>
</feature>
<feature type="transmembrane region" description="Helical" evidence="8">
    <location>
        <begin position="61"/>
        <end position="79"/>
    </location>
</feature>
<keyword evidence="3" id="KW-0813">Transport</keyword>
<feature type="transmembrane region" description="Helical" evidence="8">
    <location>
        <begin position="293"/>
        <end position="312"/>
    </location>
</feature>
<organism evidence="10 11">
    <name type="scientific">Bacillus badius</name>
    <dbReference type="NCBI Taxonomy" id="1455"/>
    <lineage>
        <taxon>Bacteria</taxon>
        <taxon>Bacillati</taxon>
        <taxon>Bacillota</taxon>
        <taxon>Bacilli</taxon>
        <taxon>Bacillales</taxon>
        <taxon>Bacillaceae</taxon>
        <taxon>Pseudobacillus</taxon>
    </lineage>
</organism>
<evidence type="ECO:0000256" key="8">
    <source>
        <dbReference type="SAM" id="Phobius"/>
    </source>
</evidence>
<feature type="transmembrane region" description="Helical" evidence="8">
    <location>
        <begin position="21"/>
        <end position="41"/>
    </location>
</feature>
<evidence type="ECO:0000256" key="5">
    <source>
        <dbReference type="ARBA" id="ARBA00022692"/>
    </source>
</evidence>
<evidence type="ECO:0000259" key="9">
    <source>
        <dbReference type="PROSITE" id="PS50850"/>
    </source>
</evidence>
<feature type="transmembrane region" description="Helical" evidence="8">
    <location>
        <begin position="318"/>
        <end position="340"/>
    </location>
</feature>
<feature type="transmembrane region" description="Helical" evidence="8">
    <location>
        <begin position="264"/>
        <end position="286"/>
    </location>
</feature>
<keyword evidence="7 8" id="KW-0472">Membrane</keyword>
<feature type="transmembrane region" description="Helical" evidence="8">
    <location>
        <begin position="352"/>
        <end position="372"/>
    </location>
</feature>
<keyword evidence="5 8" id="KW-0812">Transmembrane</keyword>
<dbReference type="InterPro" id="IPR036259">
    <property type="entry name" value="MFS_trans_sf"/>
</dbReference>
<dbReference type="EMBL" id="JXLP01000021">
    <property type="protein sequence ID" value="KIL75848.1"/>
    <property type="molecule type" value="Genomic_DNA"/>
</dbReference>
<feature type="transmembrane region" description="Helical" evidence="8">
    <location>
        <begin position="180"/>
        <end position="199"/>
    </location>
</feature>